<dbReference type="InterPro" id="IPR013022">
    <property type="entry name" value="Xyl_isomerase-like_TIM-brl"/>
</dbReference>
<evidence type="ECO:0000313" key="2">
    <source>
        <dbReference type="EMBL" id="OAN14052.1"/>
    </source>
</evidence>
<feature type="domain" description="Xylose isomerase-like TIM barrel" evidence="1">
    <location>
        <begin position="22"/>
        <end position="263"/>
    </location>
</feature>
<evidence type="ECO:0000259" key="1">
    <source>
        <dbReference type="Pfam" id="PF01261"/>
    </source>
</evidence>
<keyword evidence="3" id="KW-1185">Reference proteome</keyword>
<dbReference type="STRING" id="858640.A3K86_12630"/>
<dbReference type="AlphaFoldDB" id="A0A178KBJ7"/>
<name>A0A178KBJ7_9GAMM</name>
<dbReference type="EMBL" id="LVHF01000026">
    <property type="protein sequence ID" value="OAN14052.1"/>
    <property type="molecule type" value="Genomic_DNA"/>
</dbReference>
<reference evidence="2 3" key="1">
    <citation type="submission" date="2016-03" db="EMBL/GenBank/DDBJ databases">
        <title>Photobacterium proteolyticum sp. nov. a protease producing bacterium isolated from ocean sediments of Laizhou Bay.</title>
        <authorList>
            <person name="Li Y."/>
        </authorList>
    </citation>
    <scope>NUCLEOTIDE SEQUENCE [LARGE SCALE GENOMIC DNA]</scope>
    <source>
        <strain evidence="2 3">R-40508</strain>
    </source>
</reference>
<comment type="caution">
    <text evidence="2">The sequence shown here is derived from an EMBL/GenBank/DDBJ whole genome shotgun (WGS) entry which is preliminary data.</text>
</comment>
<dbReference type="SUPFAM" id="SSF51658">
    <property type="entry name" value="Xylose isomerase-like"/>
    <property type="match status" value="1"/>
</dbReference>
<dbReference type="InterPro" id="IPR036237">
    <property type="entry name" value="Xyl_isomerase-like_sf"/>
</dbReference>
<dbReference type="PANTHER" id="PTHR12110">
    <property type="entry name" value="HYDROXYPYRUVATE ISOMERASE"/>
    <property type="match status" value="1"/>
</dbReference>
<accession>A0A178KBJ7</accession>
<protein>
    <submittedName>
        <fullName evidence="2">3-dehydroshikimate dehydratase</fullName>
    </submittedName>
</protein>
<proteinExistence type="predicted"/>
<dbReference type="PANTHER" id="PTHR12110:SF21">
    <property type="entry name" value="XYLOSE ISOMERASE-LIKE TIM BARREL DOMAIN-CONTAINING PROTEIN"/>
    <property type="match status" value="1"/>
</dbReference>
<dbReference type="Pfam" id="PF01261">
    <property type="entry name" value="AP_endonuc_2"/>
    <property type="match status" value="1"/>
</dbReference>
<dbReference type="Proteomes" id="UP000078503">
    <property type="component" value="Unassembled WGS sequence"/>
</dbReference>
<dbReference type="RefSeq" id="WP_068331490.1">
    <property type="nucleotide sequence ID" value="NZ_LVHF01000026.1"/>
</dbReference>
<dbReference type="InterPro" id="IPR050312">
    <property type="entry name" value="IolE/XylAMocC-like"/>
</dbReference>
<dbReference type="Gene3D" id="3.20.20.150">
    <property type="entry name" value="Divalent-metal-dependent TIM barrel enzymes"/>
    <property type="match status" value="1"/>
</dbReference>
<sequence length="280" mass="31910">MKLSICTISFRHQLTSLEHLAEWARRSGFDGIELWGVHAIGLEQQPQYDAKWLRSMGLSISMLSDYLPIVGDKHLGQQKCEHICRLANYWQTNKVRTFAGHQASRSVTASERQAMVNRLRAICHYAEQQGLEVLVETHPNTLADTPASTWQLLQEVDHPVLKLNFDILHVWEAGAEPIDFHHQVAEYVGHYHLKNIASRKQLDVFSPDNVYSPAGTRHGMVPLFDGAFDYRRFLAQIGLEADKSASLEWFGHDVKSTLLQDKAAIDQLRRYTPQHHAVVV</sequence>
<organism evidence="2 3">
    <name type="scientific">Photobacterium jeanii</name>
    <dbReference type="NCBI Taxonomy" id="858640"/>
    <lineage>
        <taxon>Bacteria</taxon>
        <taxon>Pseudomonadati</taxon>
        <taxon>Pseudomonadota</taxon>
        <taxon>Gammaproteobacteria</taxon>
        <taxon>Vibrionales</taxon>
        <taxon>Vibrionaceae</taxon>
        <taxon>Photobacterium</taxon>
    </lineage>
</organism>
<dbReference type="OrthoDB" id="9815124at2"/>
<evidence type="ECO:0000313" key="3">
    <source>
        <dbReference type="Proteomes" id="UP000078503"/>
    </source>
</evidence>
<gene>
    <name evidence="2" type="ORF">A3K86_12630</name>
</gene>